<keyword evidence="1" id="KW-0175">Coiled coil</keyword>
<name>A0A914KVH2_MELIC</name>
<keyword evidence="3" id="KW-0472">Membrane</keyword>
<organism evidence="4 5">
    <name type="scientific">Meloidogyne incognita</name>
    <name type="common">Southern root-knot nematode worm</name>
    <name type="synonym">Oxyuris incognita</name>
    <dbReference type="NCBI Taxonomy" id="6306"/>
    <lineage>
        <taxon>Eukaryota</taxon>
        <taxon>Metazoa</taxon>
        <taxon>Ecdysozoa</taxon>
        <taxon>Nematoda</taxon>
        <taxon>Chromadorea</taxon>
        <taxon>Rhabditida</taxon>
        <taxon>Tylenchina</taxon>
        <taxon>Tylenchomorpha</taxon>
        <taxon>Tylenchoidea</taxon>
        <taxon>Meloidogynidae</taxon>
        <taxon>Meloidogyninae</taxon>
        <taxon>Meloidogyne</taxon>
        <taxon>Meloidogyne incognita group</taxon>
    </lineage>
</organism>
<reference evidence="5" key="1">
    <citation type="submission" date="2022-11" db="UniProtKB">
        <authorList>
            <consortium name="WormBaseParasite"/>
        </authorList>
    </citation>
    <scope>IDENTIFICATION</scope>
</reference>
<sequence>MIDKVPKNPIFLKNLLSIFKMSESSQNYRRLGRNGHGFAYCSKSSSTFFLILSVAFVLSLVYLYFSTSSELQSFRSDFENLNSKHLGLKNDLLDANVKVEELTKSESECKSSKDELDAKLQVCKKDLYDKSTSLGRSETNKADCENTLKELKSKLEIANSALKAKESENSDQASKIAELASTVTQLRSQLEMKKSDAVLPSGKPVLPASNLQNNPIGVLETGNLPKNITLKAGEKGPPREQIVAPDKVGEMDAKDDGTNEKQNGDFPKRQPGGRVHLAEQEEKRDKLSNNKELLHAAANLDKQQEVLDDAGAEKEYNANGADDLDNKNKEAKNKDEKSVNRPLVDALHGIVA</sequence>
<feature type="region of interest" description="Disordered" evidence="2">
    <location>
        <begin position="307"/>
        <end position="352"/>
    </location>
</feature>
<dbReference type="WBParaSite" id="Minc3s00132g05608">
    <property type="protein sequence ID" value="Minc3s00132g05608"/>
    <property type="gene ID" value="Minc3s00132g05608"/>
</dbReference>
<evidence type="ECO:0000256" key="3">
    <source>
        <dbReference type="SAM" id="Phobius"/>
    </source>
</evidence>
<keyword evidence="4" id="KW-1185">Reference proteome</keyword>
<feature type="compositionally biased region" description="Basic and acidic residues" evidence="2">
    <location>
        <begin position="276"/>
        <end position="289"/>
    </location>
</feature>
<evidence type="ECO:0000256" key="1">
    <source>
        <dbReference type="SAM" id="Coils"/>
    </source>
</evidence>
<feature type="transmembrane region" description="Helical" evidence="3">
    <location>
        <begin position="47"/>
        <end position="65"/>
    </location>
</feature>
<feature type="coiled-coil region" evidence="1">
    <location>
        <begin position="134"/>
        <end position="168"/>
    </location>
</feature>
<keyword evidence="3" id="KW-0812">Transmembrane</keyword>
<proteinExistence type="predicted"/>
<protein>
    <submittedName>
        <fullName evidence="5">Uncharacterized protein</fullName>
    </submittedName>
</protein>
<dbReference type="AlphaFoldDB" id="A0A914KVH2"/>
<feature type="compositionally biased region" description="Basic and acidic residues" evidence="2">
    <location>
        <begin position="247"/>
        <end position="268"/>
    </location>
</feature>
<keyword evidence="3" id="KW-1133">Transmembrane helix</keyword>
<dbReference type="Proteomes" id="UP000887563">
    <property type="component" value="Unplaced"/>
</dbReference>
<feature type="region of interest" description="Disordered" evidence="2">
    <location>
        <begin position="228"/>
        <end position="289"/>
    </location>
</feature>
<accession>A0A914KVH2</accession>
<evidence type="ECO:0000313" key="4">
    <source>
        <dbReference type="Proteomes" id="UP000887563"/>
    </source>
</evidence>
<feature type="compositionally biased region" description="Basic and acidic residues" evidence="2">
    <location>
        <begin position="324"/>
        <end position="339"/>
    </location>
</feature>
<evidence type="ECO:0000256" key="2">
    <source>
        <dbReference type="SAM" id="MobiDB-lite"/>
    </source>
</evidence>
<evidence type="ECO:0000313" key="5">
    <source>
        <dbReference type="WBParaSite" id="Minc3s00132g05608"/>
    </source>
</evidence>